<evidence type="ECO:0000256" key="3">
    <source>
        <dbReference type="ARBA" id="ARBA00022448"/>
    </source>
</evidence>
<evidence type="ECO:0000256" key="7">
    <source>
        <dbReference type="ARBA" id="ARBA00023136"/>
    </source>
</evidence>
<feature type="transmembrane region" description="Helical" evidence="8">
    <location>
        <begin position="332"/>
        <end position="355"/>
    </location>
</feature>
<evidence type="ECO:0000256" key="4">
    <source>
        <dbReference type="ARBA" id="ARBA00022544"/>
    </source>
</evidence>
<feature type="transmembrane region" description="Helical" evidence="8">
    <location>
        <begin position="272"/>
        <end position="291"/>
    </location>
</feature>
<keyword evidence="10" id="KW-1185">Reference proteome</keyword>
<evidence type="ECO:0000313" key="9">
    <source>
        <dbReference type="EMBL" id="MFD0960170.1"/>
    </source>
</evidence>
<evidence type="ECO:0000313" key="10">
    <source>
        <dbReference type="Proteomes" id="UP001596989"/>
    </source>
</evidence>
<feature type="transmembrane region" description="Helical" evidence="8">
    <location>
        <begin position="303"/>
        <end position="320"/>
    </location>
</feature>
<keyword evidence="5 8" id="KW-0812">Transmembrane</keyword>
<dbReference type="Proteomes" id="UP001596989">
    <property type="component" value="Unassembled WGS sequence"/>
</dbReference>
<accession>A0ABW3HSB6</accession>
<dbReference type="EMBL" id="JBHTJZ010000014">
    <property type="protein sequence ID" value="MFD0960170.1"/>
    <property type="molecule type" value="Genomic_DNA"/>
</dbReference>
<feature type="transmembrane region" description="Helical" evidence="8">
    <location>
        <begin position="42"/>
        <end position="63"/>
    </location>
</feature>
<dbReference type="NCBIfam" id="TIGR00912">
    <property type="entry name" value="2A0309"/>
    <property type="match status" value="1"/>
</dbReference>
<proteinExistence type="inferred from homology"/>
<evidence type="ECO:0000256" key="1">
    <source>
        <dbReference type="ARBA" id="ARBA00004141"/>
    </source>
</evidence>
<gene>
    <name evidence="9" type="ORF">ACFQ2I_12290</name>
</gene>
<feature type="transmembrane region" description="Helical" evidence="8">
    <location>
        <begin position="114"/>
        <end position="135"/>
    </location>
</feature>
<sequence length="368" mass="41520">MSKGSGNLTIWLTFSILLLSSGLVCHVMAIPIILGVSLRDSWLTIIVAAPLFLLWLLLLHIVLKGIHGQRLPDWIQREYGVVPAWLLRILSIVILFFSGTYTLRDTALWTVTTYMQQTPTLVIVVSAVALAMLAAYKGIRTIAMTASILVPIVIFLGYFIMGANTRYKDFSLLLPMLEHGWSPVFRGVVYVLAGMMEVWILLLYQHELRQKMKWWQLVLLGLFLISMTMGPTVGAITEFGPLEAAKQRHTAFEQWKILSLGIFLEHVDFLSIYQWLCGSFARIAISMYLIVDMADIRKPSRRFMALSIVSAAMIYTARFSKLRDDQAIMYLQYIHLPGIFLFSSVLVVLLALAVWGSKVKARKGGTQS</sequence>
<reference evidence="10" key="1">
    <citation type="journal article" date="2019" name="Int. J. Syst. Evol. Microbiol.">
        <title>The Global Catalogue of Microorganisms (GCM) 10K type strain sequencing project: providing services to taxonomists for standard genome sequencing and annotation.</title>
        <authorList>
            <consortium name="The Broad Institute Genomics Platform"/>
            <consortium name="The Broad Institute Genome Sequencing Center for Infectious Disease"/>
            <person name="Wu L."/>
            <person name="Ma J."/>
        </authorList>
    </citation>
    <scope>NUCLEOTIDE SEQUENCE [LARGE SCALE GENOMIC DNA]</scope>
    <source>
        <strain evidence="10">CCUG 59129</strain>
    </source>
</reference>
<feature type="transmembrane region" description="Helical" evidence="8">
    <location>
        <begin position="142"/>
        <end position="161"/>
    </location>
</feature>
<keyword evidence="7 8" id="KW-0472">Membrane</keyword>
<dbReference type="PANTHER" id="PTHR34975">
    <property type="entry name" value="SPORE GERMINATION PROTEIN A2"/>
    <property type="match status" value="1"/>
</dbReference>
<feature type="transmembrane region" description="Helical" evidence="8">
    <location>
        <begin position="84"/>
        <end position="102"/>
    </location>
</feature>
<evidence type="ECO:0000256" key="2">
    <source>
        <dbReference type="ARBA" id="ARBA00007998"/>
    </source>
</evidence>
<comment type="similarity">
    <text evidence="2">Belongs to the amino acid-polyamine-organocation (APC) superfamily. Spore germination protein (SGP) (TC 2.A.3.9) family.</text>
</comment>
<feature type="transmembrane region" description="Helical" evidence="8">
    <location>
        <begin position="181"/>
        <end position="202"/>
    </location>
</feature>
<evidence type="ECO:0000256" key="8">
    <source>
        <dbReference type="SAM" id="Phobius"/>
    </source>
</evidence>
<comment type="subcellular location">
    <subcellularLocation>
        <location evidence="1">Membrane</location>
        <topology evidence="1">Multi-pass membrane protein</topology>
    </subcellularLocation>
</comment>
<comment type="caution">
    <text evidence="9">The sequence shown here is derived from an EMBL/GenBank/DDBJ whole genome shotgun (WGS) entry which is preliminary data.</text>
</comment>
<organism evidence="9 10">
    <name type="scientific">Paenibacillus chungangensis</name>
    <dbReference type="NCBI Taxonomy" id="696535"/>
    <lineage>
        <taxon>Bacteria</taxon>
        <taxon>Bacillati</taxon>
        <taxon>Bacillota</taxon>
        <taxon>Bacilli</taxon>
        <taxon>Bacillales</taxon>
        <taxon>Paenibacillaceae</taxon>
        <taxon>Paenibacillus</taxon>
    </lineage>
</organism>
<evidence type="ECO:0000256" key="5">
    <source>
        <dbReference type="ARBA" id="ARBA00022692"/>
    </source>
</evidence>
<dbReference type="PANTHER" id="PTHR34975:SF2">
    <property type="entry name" value="SPORE GERMINATION PROTEIN A2"/>
    <property type="match status" value="1"/>
</dbReference>
<keyword evidence="4" id="KW-0309">Germination</keyword>
<feature type="transmembrane region" description="Helical" evidence="8">
    <location>
        <begin position="12"/>
        <end position="36"/>
    </location>
</feature>
<keyword evidence="3" id="KW-0813">Transport</keyword>
<evidence type="ECO:0000256" key="6">
    <source>
        <dbReference type="ARBA" id="ARBA00022989"/>
    </source>
</evidence>
<dbReference type="Pfam" id="PF03845">
    <property type="entry name" value="Spore_permease"/>
    <property type="match status" value="1"/>
</dbReference>
<protein>
    <submittedName>
        <fullName evidence="9">Endospore germination permease</fullName>
    </submittedName>
</protein>
<keyword evidence="6 8" id="KW-1133">Transmembrane helix</keyword>
<dbReference type="RefSeq" id="WP_377564540.1">
    <property type="nucleotide sequence ID" value="NZ_JBHTJZ010000014.1"/>
</dbReference>
<dbReference type="InterPro" id="IPR004761">
    <property type="entry name" value="Spore_GerAB"/>
</dbReference>
<name>A0ABW3HSB6_9BACL</name>
<feature type="transmembrane region" description="Helical" evidence="8">
    <location>
        <begin position="214"/>
        <end position="236"/>
    </location>
</feature>